<reference evidence="5" key="1">
    <citation type="submission" date="2016-10" db="EMBL/GenBank/DDBJ databases">
        <authorList>
            <person name="Varghese N."/>
            <person name="Submissions S."/>
        </authorList>
    </citation>
    <scope>NUCLEOTIDE SEQUENCE [LARGE SCALE GENOMIC DNA]</scope>
    <source>
        <strain evidence="5">CGMCC 1.9127</strain>
    </source>
</reference>
<sequence>MRFYRRLRPIQALSFDLDDTLYSNQPIMLATDKKMAAYFLRIFTELGVANDSACFDFQFWWPFRQQALLENPALKHDVGLLRQRCYYLGTLSLGVAEPVAATIAEQGLRYFIEQRSNFTVPQQVHDLLALLQSKVPLVAITNGNVDTQRIGIAAYFSGHFHASMSNKLKPDADMFDKTCQLLNIRPEQLLHVGDCGRNDVFGAINAGCQTAWLNRYTVGKPLQLVPSVMLDNIEQLAQLFD</sequence>
<comment type="cofactor">
    <cofactor evidence="1">
        <name>Mg(2+)</name>
        <dbReference type="ChEBI" id="CHEBI:18420"/>
    </cofactor>
</comment>
<evidence type="ECO:0000256" key="1">
    <source>
        <dbReference type="ARBA" id="ARBA00001946"/>
    </source>
</evidence>
<dbReference type="Gene3D" id="3.40.50.1000">
    <property type="entry name" value="HAD superfamily/HAD-like"/>
    <property type="match status" value="1"/>
</dbReference>
<dbReference type="NCBIfam" id="TIGR01549">
    <property type="entry name" value="HAD-SF-IA-v1"/>
    <property type="match status" value="1"/>
</dbReference>
<dbReference type="SFLD" id="SFLDG01129">
    <property type="entry name" value="C1.5:_HAD__Beta-PGM__Phosphata"/>
    <property type="match status" value="1"/>
</dbReference>
<dbReference type="GO" id="GO:0009231">
    <property type="term" value="P:riboflavin biosynthetic process"/>
    <property type="evidence" value="ECO:0007669"/>
    <property type="project" value="TreeGrafter"/>
</dbReference>
<keyword evidence="3" id="KW-0460">Magnesium</keyword>
<dbReference type="GO" id="GO:0016787">
    <property type="term" value="F:hydrolase activity"/>
    <property type="evidence" value="ECO:0007669"/>
    <property type="project" value="UniProtKB-KW"/>
</dbReference>
<accession>A0A1H7P7X8</accession>
<keyword evidence="5" id="KW-1185">Reference proteome</keyword>
<dbReference type="PANTHER" id="PTHR46470">
    <property type="entry name" value="N-ACYLNEURAMINATE-9-PHOSPHATASE"/>
    <property type="match status" value="1"/>
</dbReference>
<organism evidence="4 5">
    <name type="scientific">Colwellia chukchiensis</name>
    <dbReference type="NCBI Taxonomy" id="641665"/>
    <lineage>
        <taxon>Bacteria</taxon>
        <taxon>Pseudomonadati</taxon>
        <taxon>Pseudomonadota</taxon>
        <taxon>Gammaproteobacteria</taxon>
        <taxon>Alteromonadales</taxon>
        <taxon>Colwelliaceae</taxon>
        <taxon>Colwellia</taxon>
    </lineage>
</organism>
<evidence type="ECO:0000313" key="5">
    <source>
        <dbReference type="Proteomes" id="UP000199297"/>
    </source>
</evidence>
<dbReference type="InterPro" id="IPR023214">
    <property type="entry name" value="HAD_sf"/>
</dbReference>
<dbReference type="EMBL" id="FOBI01000009">
    <property type="protein sequence ID" value="SEL31355.1"/>
    <property type="molecule type" value="Genomic_DNA"/>
</dbReference>
<proteinExistence type="predicted"/>
<dbReference type="InterPro" id="IPR051400">
    <property type="entry name" value="HAD-like_hydrolase"/>
</dbReference>
<dbReference type="PANTHER" id="PTHR46470:SF4">
    <property type="entry name" value="5-AMINO-6-(5-PHOSPHO-D-RIBITYLAMINO)URACIL PHOSPHATASE YIGB"/>
    <property type="match status" value="1"/>
</dbReference>
<gene>
    <name evidence="4" type="ORF">SAMN05216262_10917</name>
</gene>
<dbReference type="SFLD" id="SFLDS00003">
    <property type="entry name" value="Haloacid_Dehalogenase"/>
    <property type="match status" value="1"/>
</dbReference>
<dbReference type="Proteomes" id="UP000199297">
    <property type="component" value="Unassembled WGS sequence"/>
</dbReference>
<evidence type="ECO:0000256" key="2">
    <source>
        <dbReference type="ARBA" id="ARBA00022801"/>
    </source>
</evidence>
<evidence type="ECO:0000256" key="3">
    <source>
        <dbReference type="ARBA" id="ARBA00022842"/>
    </source>
</evidence>
<dbReference type="RefSeq" id="WP_085285119.1">
    <property type="nucleotide sequence ID" value="NZ_FOBI01000009.1"/>
</dbReference>
<dbReference type="STRING" id="641665.GCA_002104455_00716"/>
<keyword evidence="2 4" id="KW-0378">Hydrolase</keyword>
<dbReference type="InterPro" id="IPR036412">
    <property type="entry name" value="HAD-like_sf"/>
</dbReference>
<dbReference type="OrthoDB" id="367448at2"/>
<evidence type="ECO:0000313" key="4">
    <source>
        <dbReference type="EMBL" id="SEL31355.1"/>
    </source>
</evidence>
<name>A0A1H7P7X8_9GAMM</name>
<dbReference type="InterPro" id="IPR006439">
    <property type="entry name" value="HAD-SF_hydro_IA"/>
</dbReference>
<protein>
    <submittedName>
        <fullName evidence="4">Putative hydrolase of the HAD superfamily</fullName>
    </submittedName>
</protein>
<dbReference type="SUPFAM" id="SSF56784">
    <property type="entry name" value="HAD-like"/>
    <property type="match status" value="1"/>
</dbReference>
<dbReference type="AlphaFoldDB" id="A0A1H7P7X8"/>
<dbReference type="Pfam" id="PF00702">
    <property type="entry name" value="Hydrolase"/>
    <property type="match status" value="1"/>
</dbReference>
<dbReference type="Gene3D" id="1.20.120.1600">
    <property type="match status" value="1"/>
</dbReference>